<dbReference type="InterPro" id="IPR051045">
    <property type="entry name" value="TonB-dependent_transducer"/>
</dbReference>
<evidence type="ECO:0000259" key="12">
    <source>
        <dbReference type="PROSITE" id="PS52015"/>
    </source>
</evidence>
<protein>
    <submittedName>
        <fullName evidence="13">Protein TonB</fullName>
    </submittedName>
</protein>
<dbReference type="RefSeq" id="WP_183984654.1">
    <property type="nucleotide sequence ID" value="NZ_JACIEV010000005.1"/>
</dbReference>
<dbReference type="Gene3D" id="3.30.1150.10">
    <property type="match status" value="1"/>
</dbReference>
<dbReference type="InterPro" id="IPR037682">
    <property type="entry name" value="TonB_C"/>
</dbReference>
<feature type="compositionally biased region" description="Pro residues" evidence="10">
    <location>
        <begin position="54"/>
        <end position="94"/>
    </location>
</feature>
<gene>
    <name evidence="13" type="ORF">GGQ80_002204</name>
</gene>
<keyword evidence="4" id="KW-1003">Cell membrane</keyword>
<reference evidence="13 14" key="1">
    <citation type="submission" date="2020-08" db="EMBL/GenBank/DDBJ databases">
        <title>Genomic Encyclopedia of Type Strains, Phase IV (KMG-IV): sequencing the most valuable type-strain genomes for metagenomic binning, comparative biology and taxonomic classification.</title>
        <authorList>
            <person name="Goeker M."/>
        </authorList>
    </citation>
    <scope>NUCLEOTIDE SEQUENCE [LARGE SCALE GENOMIC DNA]</scope>
    <source>
        <strain evidence="13 14">YC6723</strain>
    </source>
</reference>
<evidence type="ECO:0000256" key="5">
    <source>
        <dbReference type="ARBA" id="ARBA00022519"/>
    </source>
</evidence>
<keyword evidence="7" id="KW-0653">Protein transport</keyword>
<comment type="similarity">
    <text evidence="2">Belongs to the TonB family.</text>
</comment>
<evidence type="ECO:0000256" key="6">
    <source>
        <dbReference type="ARBA" id="ARBA00022692"/>
    </source>
</evidence>
<evidence type="ECO:0000256" key="9">
    <source>
        <dbReference type="ARBA" id="ARBA00023136"/>
    </source>
</evidence>
<keyword evidence="6 11" id="KW-0812">Transmembrane</keyword>
<dbReference type="GO" id="GO:0031992">
    <property type="term" value="F:energy transducer activity"/>
    <property type="evidence" value="ECO:0007669"/>
    <property type="project" value="TreeGrafter"/>
</dbReference>
<dbReference type="AlphaFoldDB" id="A0A840FEY2"/>
<dbReference type="GO" id="GO:0015031">
    <property type="term" value="P:protein transport"/>
    <property type="evidence" value="ECO:0007669"/>
    <property type="project" value="UniProtKB-KW"/>
</dbReference>
<feature type="transmembrane region" description="Helical" evidence="11">
    <location>
        <begin position="13"/>
        <end position="36"/>
    </location>
</feature>
<dbReference type="Pfam" id="PF03544">
    <property type="entry name" value="TonB_C"/>
    <property type="match status" value="1"/>
</dbReference>
<sequence length="222" mass="23090">MAYADQKMSGGKIVAIVIVALIHAALGYAFVTGLAYQYVKKASEKLNTFDVEEPPPPPPDEPPPPPPDQPMTPPPVVSPPPIVQNPNPPPVAIATVPTPPPVFVPTPIAAPPAPPAPAPAPPRVSQAAGLKGNPGQFFSSDNYPPSAIRAGAQGRVVARLTVGTDGRVTDCSVTTSSGNSDLDATTCRIAKSRVRFSPAKDENGTAISSTYNLPVRWTLPEQ</sequence>
<evidence type="ECO:0000313" key="13">
    <source>
        <dbReference type="EMBL" id="MBB4154294.1"/>
    </source>
</evidence>
<dbReference type="Proteomes" id="UP000529795">
    <property type="component" value="Unassembled WGS sequence"/>
</dbReference>
<organism evidence="13 14">
    <name type="scientific">Sphingomonas jinjuensis</name>
    <dbReference type="NCBI Taxonomy" id="535907"/>
    <lineage>
        <taxon>Bacteria</taxon>
        <taxon>Pseudomonadati</taxon>
        <taxon>Pseudomonadota</taxon>
        <taxon>Alphaproteobacteria</taxon>
        <taxon>Sphingomonadales</taxon>
        <taxon>Sphingomonadaceae</taxon>
        <taxon>Sphingomonas</taxon>
    </lineage>
</organism>
<dbReference type="EMBL" id="JACIEV010000005">
    <property type="protein sequence ID" value="MBB4154294.1"/>
    <property type="molecule type" value="Genomic_DNA"/>
</dbReference>
<proteinExistence type="inferred from homology"/>
<dbReference type="InterPro" id="IPR006260">
    <property type="entry name" value="TonB/TolA_C"/>
</dbReference>
<dbReference type="PANTHER" id="PTHR33446">
    <property type="entry name" value="PROTEIN TONB-RELATED"/>
    <property type="match status" value="1"/>
</dbReference>
<dbReference type="SUPFAM" id="SSF74653">
    <property type="entry name" value="TolA/TonB C-terminal domain"/>
    <property type="match status" value="1"/>
</dbReference>
<keyword evidence="8 11" id="KW-1133">Transmembrane helix</keyword>
<evidence type="ECO:0000256" key="8">
    <source>
        <dbReference type="ARBA" id="ARBA00022989"/>
    </source>
</evidence>
<dbReference type="GO" id="GO:0055085">
    <property type="term" value="P:transmembrane transport"/>
    <property type="evidence" value="ECO:0007669"/>
    <property type="project" value="InterPro"/>
</dbReference>
<dbReference type="PRINTS" id="PR01217">
    <property type="entry name" value="PRICHEXTENSN"/>
</dbReference>
<keyword evidence="3" id="KW-0813">Transport</keyword>
<feature type="region of interest" description="Disordered" evidence="10">
    <location>
        <begin position="48"/>
        <end position="94"/>
    </location>
</feature>
<evidence type="ECO:0000256" key="1">
    <source>
        <dbReference type="ARBA" id="ARBA00004383"/>
    </source>
</evidence>
<evidence type="ECO:0000256" key="10">
    <source>
        <dbReference type="SAM" id="MobiDB-lite"/>
    </source>
</evidence>
<dbReference type="PROSITE" id="PS52015">
    <property type="entry name" value="TONB_CTD"/>
    <property type="match status" value="1"/>
</dbReference>
<accession>A0A840FEY2</accession>
<evidence type="ECO:0000256" key="7">
    <source>
        <dbReference type="ARBA" id="ARBA00022927"/>
    </source>
</evidence>
<evidence type="ECO:0000256" key="2">
    <source>
        <dbReference type="ARBA" id="ARBA00006555"/>
    </source>
</evidence>
<dbReference type="GO" id="GO:0098797">
    <property type="term" value="C:plasma membrane protein complex"/>
    <property type="evidence" value="ECO:0007669"/>
    <property type="project" value="TreeGrafter"/>
</dbReference>
<evidence type="ECO:0000313" key="14">
    <source>
        <dbReference type="Proteomes" id="UP000529795"/>
    </source>
</evidence>
<feature type="region of interest" description="Disordered" evidence="10">
    <location>
        <begin position="113"/>
        <end position="132"/>
    </location>
</feature>
<keyword evidence="14" id="KW-1185">Reference proteome</keyword>
<evidence type="ECO:0000256" key="4">
    <source>
        <dbReference type="ARBA" id="ARBA00022475"/>
    </source>
</evidence>
<feature type="domain" description="TonB C-terminal" evidence="12">
    <location>
        <begin position="128"/>
        <end position="222"/>
    </location>
</feature>
<keyword evidence="9 11" id="KW-0472">Membrane</keyword>
<comment type="caution">
    <text evidence="13">The sequence shown here is derived from an EMBL/GenBank/DDBJ whole genome shotgun (WGS) entry which is preliminary data.</text>
</comment>
<dbReference type="NCBIfam" id="TIGR01352">
    <property type="entry name" value="tonB_Cterm"/>
    <property type="match status" value="1"/>
</dbReference>
<dbReference type="PANTHER" id="PTHR33446:SF2">
    <property type="entry name" value="PROTEIN TONB"/>
    <property type="match status" value="1"/>
</dbReference>
<evidence type="ECO:0000256" key="3">
    <source>
        <dbReference type="ARBA" id="ARBA00022448"/>
    </source>
</evidence>
<feature type="compositionally biased region" description="Pro residues" evidence="10">
    <location>
        <begin position="113"/>
        <end position="122"/>
    </location>
</feature>
<name>A0A840FEY2_9SPHN</name>
<evidence type="ECO:0000256" key="11">
    <source>
        <dbReference type="SAM" id="Phobius"/>
    </source>
</evidence>
<comment type="subcellular location">
    <subcellularLocation>
        <location evidence="1">Cell inner membrane</location>
        <topology evidence="1">Single-pass membrane protein</topology>
        <orientation evidence="1">Periplasmic side</orientation>
    </subcellularLocation>
</comment>
<keyword evidence="5" id="KW-0997">Cell inner membrane</keyword>